<keyword evidence="4" id="KW-0346">Stress response</keyword>
<sequence>MKALMKNDRSFFPAIPSFFDDMLTRDWFNWPLSQTTSSNSLPAVNVKETNEAFELEVAAPGMSKQDFKVELDNNLLIISAQKENRHEEKDEKGNFALREFNYQSFTRTFSLPERLVKGEEISARYEDGILYIAIPKTEEAKVKPAKQIEIR</sequence>
<dbReference type="PANTHER" id="PTHR11527">
    <property type="entry name" value="HEAT-SHOCK PROTEIN 20 FAMILY MEMBER"/>
    <property type="match status" value="1"/>
</dbReference>
<evidence type="ECO:0000259" key="3">
    <source>
        <dbReference type="PROSITE" id="PS01031"/>
    </source>
</evidence>
<dbReference type="Proteomes" id="UP000253919">
    <property type="component" value="Unassembled WGS sequence"/>
</dbReference>
<evidence type="ECO:0000256" key="1">
    <source>
        <dbReference type="PROSITE-ProRule" id="PRU00285"/>
    </source>
</evidence>
<evidence type="ECO:0000256" key="2">
    <source>
        <dbReference type="RuleBase" id="RU003616"/>
    </source>
</evidence>
<name>A0A369QLI4_9BACT</name>
<comment type="caution">
    <text evidence="4">The sequence shown here is derived from an EMBL/GenBank/DDBJ whole genome shotgun (WGS) entry which is preliminary data.</text>
</comment>
<dbReference type="Gene3D" id="2.60.40.790">
    <property type="match status" value="1"/>
</dbReference>
<dbReference type="InterPro" id="IPR031107">
    <property type="entry name" value="Small_HSP"/>
</dbReference>
<dbReference type="InterPro" id="IPR008978">
    <property type="entry name" value="HSP20-like_chaperone"/>
</dbReference>
<protein>
    <submittedName>
        <fullName evidence="4">18 kDa heat shock protein</fullName>
    </submittedName>
</protein>
<organism evidence="4 5">
    <name type="scientific">Adhaeribacter pallidiroseus</name>
    <dbReference type="NCBI Taxonomy" id="2072847"/>
    <lineage>
        <taxon>Bacteria</taxon>
        <taxon>Pseudomonadati</taxon>
        <taxon>Bacteroidota</taxon>
        <taxon>Cytophagia</taxon>
        <taxon>Cytophagales</taxon>
        <taxon>Hymenobacteraceae</taxon>
        <taxon>Adhaeribacter</taxon>
    </lineage>
</organism>
<gene>
    <name evidence="4" type="ORF">AHMF7616_04423</name>
</gene>
<dbReference type="Pfam" id="PF00011">
    <property type="entry name" value="HSP20"/>
    <property type="match status" value="1"/>
</dbReference>
<dbReference type="PROSITE" id="PS01031">
    <property type="entry name" value="SHSP"/>
    <property type="match status" value="1"/>
</dbReference>
<dbReference type="EMBL" id="QASA01000001">
    <property type="protein sequence ID" value="RDC65793.1"/>
    <property type="molecule type" value="Genomic_DNA"/>
</dbReference>
<evidence type="ECO:0000313" key="5">
    <source>
        <dbReference type="Proteomes" id="UP000253919"/>
    </source>
</evidence>
<proteinExistence type="inferred from homology"/>
<reference evidence="4 5" key="1">
    <citation type="submission" date="2018-04" db="EMBL/GenBank/DDBJ databases">
        <title>Adhaeribacter sp. HMF7616 genome sequencing and assembly.</title>
        <authorList>
            <person name="Kang H."/>
            <person name="Kang J."/>
            <person name="Cha I."/>
            <person name="Kim H."/>
            <person name="Joh K."/>
        </authorList>
    </citation>
    <scope>NUCLEOTIDE SEQUENCE [LARGE SCALE GENOMIC DNA]</scope>
    <source>
        <strain evidence="4 5">HMF7616</strain>
    </source>
</reference>
<dbReference type="InterPro" id="IPR002068">
    <property type="entry name" value="A-crystallin/Hsp20_dom"/>
</dbReference>
<dbReference type="RefSeq" id="WP_115374750.1">
    <property type="nucleotide sequence ID" value="NZ_QASA01000001.1"/>
</dbReference>
<keyword evidence="5" id="KW-1185">Reference proteome</keyword>
<dbReference type="OrthoDB" id="9814487at2"/>
<comment type="similarity">
    <text evidence="1 2">Belongs to the small heat shock protein (HSP20) family.</text>
</comment>
<evidence type="ECO:0000313" key="4">
    <source>
        <dbReference type="EMBL" id="RDC65793.1"/>
    </source>
</evidence>
<dbReference type="AlphaFoldDB" id="A0A369QLI4"/>
<accession>A0A369QLI4</accession>
<feature type="domain" description="SHSP" evidence="3">
    <location>
        <begin position="35"/>
        <end position="151"/>
    </location>
</feature>
<dbReference type="SUPFAM" id="SSF49764">
    <property type="entry name" value="HSP20-like chaperones"/>
    <property type="match status" value="1"/>
</dbReference>